<evidence type="ECO:0000259" key="2">
    <source>
        <dbReference type="Pfam" id="PF19051"/>
    </source>
</evidence>
<dbReference type="Pfam" id="PF19051">
    <property type="entry name" value="GFO_IDH_MocA_C2"/>
    <property type="match status" value="1"/>
</dbReference>
<gene>
    <name evidence="3" type="ORF">J8F10_05405</name>
</gene>
<dbReference type="InterPro" id="IPR043906">
    <property type="entry name" value="Gfo/Idh/MocA_OxRdtase_bact_C"/>
</dbReference>
<dbReference type="RefSeq" id="WP_210652839.1">
    <property type="nucleotide sequence ID" value="NZ_JAGKQQ010000001.1"/>
</dbReference>
<dbReference type="SUPFAM" id="SSF55347">
    <property type="entry name" value="Glyceraldehyde-3-phosphate dehydrogenase-like, C-terminal domain"/>
    <property type="match status" value="1"/>
</dbReference>
<dbReference type="Gene3D" id="3.30.360.10">
    <property type="entry name" value="Dihydrodipicolinate Reductase, domain 2"/>
    <property type="match status" value="1"/>
</dbReference>
<feature type="domain" description="Gfo/Idh/MocA-like oxidoreductase N-terminal" evidence="1">
    <location>
        <begin position="38"/>
        <end position="161"/>
    </location>
</feature>
<dbReference type="PANTHER" id="PTHR43818">
    <property type="entry name" value="BCDNA.GH03377"/>
    <property type="match status" value="1"/>
</dbReference>
<dbReference type="InterPro" id="IPR036291">
    <property type="entry name" value="NAD(P)-bd_dom_sf"/>
</dbReference>
<dbReference type="Pfam" id="PF01408">
    <property type="entry name" value="GFO_IDH_MocA"/>
    <property type="match status" value="1"/>
</dbReference>
<organism evidence="3 4">
    <name type="scientific">Gemmata palustris</name>
    <dbReference type="NCBI Taxonomy" id="2822762"/>
    <lineage>
        <taxon>Bacteria</taxon>
        <taxon>Pseudomonadati</taxon>
        <taxon>Planctomycetota</taxon>
        <taxon>Planctomycetia</taxon>
        <taxon>Gemmatales</taxon>
        <taxon>Gemmataceae</taxon>
        <taxon>Gemmata</taxon>
    </lineage>
</organism>
<proteinExistence type="predicted"/>
<evidence type="ECO:0000313" key="4">
    <source>
        <dbReference type="Proteomes" id="UP000676565"/>
    </source>
</evidence>
<dbReference type="Gene3D" id="3.40.50.720">
    <property type="entry name" value="NAD(P)-binding Rossmann-like Domain"/>
    <property type="match status" value="1"/>
</dbReference>
<evidence type="ECO:0000313" key="3">
    <source>
        <dbReference type="EMBL" id="MBP3954720.1"/>
    </source>
</evidence>
<accession>A0ABS5BM18</accession>
<sequence length="483" mass="53149">MTRVSRRRFLQTSLATAATITISGTKSSGRVMGANDRIRIAVAGLNGRGESHVGAYLGMKNVEIAYLVDPDKRTYQKRLDQIARKERPAAPCLQDIRKALEDKDLNAVSIATPNHWHALMTIWACEAGKDVYVEKPCSHNIHEGRIAVEMARKHKRVVQHGTQNRSSQGWSDLAVLAKSGKLGKLLVSRGLCYKDGGTGGSTRGDIGTKPTKAPPADLDFNIWLGPAQEQPYHENLVHYRWHWFWAFGNGDAGNQGVHEMDKARWLIPGATWPKSVISFGGRYANSDQAETPNALVSVFDYGETQLIFETRGLKSPAFRGQSVGNILHFEEGVVAGTKFYPKGKDEGQPIPKVASDVKLNGDHFTNFIDCVRSRDTAKLHADIEVGHVSAGLCHLGNISYRLGKASSYDPKLGKVAGSESGTDALERMTEHLKDSGIKFDGKNFFAGRKLDFDAKTETFSKDSEANALLTRKYRAPFTVPDKV</sequence>
<name>A0ABS5BM18_9BACT</name>
<dbReference type="PANTHER" id="PTHR43818:SF5">
    <property type="entry name" value="OXIDOREDUCTASE FAMILY PROTEIN"/>
    <property type="match status" value="1"/>
</dbReference>
<reference evidence="3 4" key="1">
    <citation type="submission" date="2021-04" db="EMBL/GenBank/DDBJ databases">
        <authorList>
            <person name="Ivanova A."/>
        </authorList>
    </citation>
    <scope>NUCLEOTIDE SEQUENCE [LARGE SCALE GENOMIC DNA]</scope>
    <source>
        <strain evidence="3 4">G18</strain>
    </source>
</reference>
<protein>
    <submittedName>
        <fullName evidence="3">Gfo/Idh/MocA family oxidoreductase</fullName>
    </submittedName>
</protein>
<feature type="domain" description="Gfo/Idh/MocA-like oxidoreductase bacterial type C-terminal" evidence="2">
    <location>
        <begin position="212"/>
        <end position="421"/>
    </location>
</feature>
<dbReference type="Proteomes" id="UP000676565">
    <property type="component" value="Unassembled WGS sequence"/>
</dbReference>
<dbReference type="InterPro" id="IPR006311">
    <property type="entry name" value="TAT_signal"/>
</dbReference>
<comment type="caution">
    <text evidence="3">The sequence shown here is derived from an EMBL/GenBank/DDBJ whole genome shotgun (WGS) entry which is preliminary data.</text>
</comment>
<dbReference type="EMBL" id="JAGKQQ010000001">
    <property type="protein sequence ID" value="MBP3954720.1"/>
    <property type="molecule type" value="Genomic_DNA"/>
</dbReference>
<dbReference type="InterPro" id="IPR000683">
    <property type="entry name" value="Gfo/Idh/MocA-like_OxRdtase_N"/>
</dbReference>
<dbReference type="PROSITE" id="PS51318">
    <property type="entry name" value="TAT"/>
    <property type="match status" value="1"/>
</dbReference>
<dbReference type="InterPro" id="IPR050463">
    <property type="entry name" value="Gfo/Idh/MocA_oxidrdct_glycsds"/>
</dbReference>
<keyword evidence="4" id="KW-1185">Reference proteome</keyword>
<dbReference type="SUPFAM" id="SSF51735">
    <property type="entry name" value="NAD(P)-binding Rossmann-fold domains"/>
    <property type="match status" value="1"/>
</dbReference>
<evidence type="ECO:0000259" key="1">
    <source>
        <dbReference type="Pfam" id="PF01408"/>
    </source>
</evidence>